<dbReference type="AlphaFoldDB" id="A0A3B0X317"/>
<proteinExistence type="predicted"/>
<dbReference type="InterPro" id="IPR038396">
    <property type="entry name" value="SpoIIAA-like_sf"/>
</dbReference>
<gene>
    <name evidence="1" type="ORF">MNBD_GAMMA10-823</name>
</gene>
<dbReference type="InterPro" id="IPR036513">
    <property type="entry name" value="STAS_dom_sf"/>
</dbReference>
<reference evidence="1" key="1">
    <citation type="submission" date="2018-06" db="EMBL/GenBank/DDBJ databases">
        <authorList>
            <person name="Zhirakovskaya E."/>
        </authorList>
    </citation>
    <scope>NUCLEOTIDE SEQUENCE</scope>
</reference>
<dbReference type="Gene3D" id="3.40.50.10600">
    <property type="entry name" value="SpoIIaa-like domains"/>
    <property type="match status" value="1"/>
</dbReference>
<evidence type="ECO:0008006" key="2">
    <source>
        <dbReference type="Google" id="ProtNLM"/>
    </source>
</evidence>
<dbReference type="SUPFAM" id="SSF52091">
    <property type="entry name" value="SpoIIaa-like"/>
    <property type="match status" value="1"/>
</dbReference>
<name>A0A3B0X317_9ZZZZ</name>
<sequence length="124" mass="13971">MAIEFVYNNQHKILTGKVSGRLLMDEVESAMKNIVTSADIPSDSNALWDVGDMEFDNIDFEFENRLVELIKNFNAARGMAKVAIVSGYELGAPIVKIFVILLSETSRNVRSFKTIEEAELWLIN</sequence>
<evidence type="ECO:0000313" key="1">
    <source>
        <dbReference type="EMBL" id="VAW62141.1"/>
    </source>
</evidence>
<accession>A0A3B0X317</accession>
<protein>
    <recommendedName>
        <fullName evidence="2">STAS/SEC14 domain-containing protein</fullName>
    </recommendedName>
</protein>
<dbReference type="EMBL" id="UOFJ01000064">
    <property type="protein sequence ID" value="VAW62141.1"/>
    <property type="molecule type" value="Genomic_DNA"/>
</dbReference>
<organism evidence="1">
    <name type="scientific">hydrothermal vent metagenome</name>
    <dbReference type="NCBI Taxonomy" id="652676"/>
    <lineage>
        <taxon>unclassified sequences</taxon>
        <taxon>metagenomes</taxon>
        <taxon>ecological metagenomes</taxon>
    </lineage>
</organism>